<feature type="region of interest" description="Disordered" evidence="1">
    <location>
        <begin position="138"/>
        <end position="157"/>
    </location>
</feature>
<feature type="region of interest" description="Disordered" evidence="1">
    <location>
        <begin position="56"/>
        <end position="97"/>
    </location>
</feature>
<keyword evidence="5" id="KW-1185">Reference proteome</keyword>
<comment type="caution">
    <text evidence="4">The sequence shown here is derived from an EMBL/GenBank/DDBJ whole genome shotgun (WGS) entry which is preliminary data.</text>
</comment>
<dbReference type="Pfam" id="PF11906">
    <property type="entry name" value="DUF3426"/>
    <property type="match status" value="1"/>
</dbReference>
<evidence type="ECO:0000256" key="1">
    <source>
        <dbReference type="SAM" id="MobiDB-lite"/>
    </source>
</evidence>
<dbReference type="OrthoDB" id="5294582at2"/>
<dbReference type="InterPro" id="IPR011723">
    <property type="entry name" value="Znf/thioredoxin_put"/>
</dbReference>
<dbReference type="STRING" id="709839.TSA66_10050"/>
<protein>
    <recommendedName>
        <fullName evidence="3">Zinc finger/thioredoxin putative domain-containing protein</fullName>
    </recommendedName>
</protein>
<reference evidence="4 5" key="1">
    <citation type="submission" date="2014-12" db="EMBL/GenBank/DDBJ databases">
        <title>Denitrispirillum autotrophicum gen. nov., sp. nov., Denitrifying, Facultatively Autotrophic Bacteria Isolated from Rice Paddy Soil.</title>
        <authorList>
            <person name="Ishii S."/>
            <person name="Ashida N."/>
            <person name="Ohno H."/>
            <person name="Otsuka S."/>
            <person name="Yokota A."/>
            <person name="Senoo K."/>
        </authorList>
    </citation>
    <scope>NUCLEOTIDE SEQUENCE [LARGE SCALE GENOMIC DNA]</scope>
    <source>
        <strain evidence="4 5">TSA66</strain>
    </source>
</reference>
<name>A0A0C2BSL6_9BURK</name>
<dbReference type="Proteomes" id="UP000031572">
    <property type="component" value="Unassembled WGS sequence"/>
</dbReference>
<feature type="domain" description="Zinc finger/thioredoxin putative" evidence="3">
    <location>
        <begin position="3"/>
        <end position="38"/>
    </location>
</feature>
<dbReference type="Pfam" id="PF13719">
    <property type="entry name" value="Zn_ribbon_5"/>
    <property type="match status" value="1"/>
</dbReference>
<evidence type="ECO:0000256" key="2">
    <source>
        <dbReference type="SAM" id="Phobius"/>
    </source>
</evidence>
<gene>
    <name evidence="4" type="ORF">TSA66_10050</name>
</gene>
<proteinExistence type="predicted"/>
<dbReference type="AlphaFoldDB" id="A0A0C2BSL6"/>
<evidence type="ECO:0000259" key="3">
    <source>
        <dbReference type="Pfam" id="PF13719"/>
    </source>
</evidence>
<dbReference type="EMBL" id="JWJG01000028">
    <property type="protein sequence ID" value="KIF81071.1"/>
    <property type="molecule type" value="Genomic_DNA"/>
</dbReference>
<feature type="compositionally biased region" description="Acidic residues" evidence="1">
    <location>
        <begin position="181"/>
        <end position="200"/>
    </location>
</feature>
<feature type="region of interest" description="Disordered" evidence="1">
    <location>
        <begin position="175"/>
        <end position="200"/>
    </location>
</feature>
<accession>A0A0C2BSL6</accession>
<organism evidence="4 5">
    <name type="scientific">Noviherbaspirillum autotrophicum</name>
    <dbReference type="NCBI Taxonomy" id="709839"/>
    <lineage>
        <taxon>Bacteria</taxon>
        <taxon>Pseudomonadati</taxon>
        <taxon>Pseudomonadota</taxon>
        <taxon>Betaproteobacteria</taxon>
        <taxon>Burkholderiales</taxon>
        <taxon>Oxalobacteraceae</taxon>
        <taxon>Noviherbaspirillum</taxon>
    </lineage>
</organism>
<dbReference type="InterPro" id="IPR021834">
    <property type="entry name" value="DUF3426"/>
</dbReference>
<keyword evidence="2" id="KW-0812">Transmembrane</keyword>
<evidence type="ECO:0000313" key="5">
    <source>
        <dbReference type="Proteomes" id="UP000031572"/>
    </source>
</evidence>
<keyword evidence="2" id="KW-1133">Transmembrane helix</keyword>
<dbReference type="RefSeq" id="WP_040039894.1">
    <property type="nucleotide sequence ID" value="NZ_JWJG01000028.1"/>
</dbReference>
<keyword evidence="2" id="KW-0472">Membrane</keyword>
<dbReference type="NCBIfam" id="TIGR02098">
    <property type="entry name" value="MJ0042_CXXC"/>
    <property type="match status" value="1"/>
</dbReference>
<evidence type="ECO:0000313" key="4">
    <source>
        <dbReference type="EMBL" id="KIF81071.1"/>
    </source>
</evidence>
<sequence>MALATQCPHCHTTFRVAHDQLKLRAGLVRCGSCKQIFNGIENLLRPEEAERALPAPTPQVASPHIAPPASAESPQPMNEPATAPEAEDLAESAPADEVVPASIPDEAPAAQEDIRDEQIHHDENASDDPLQRMTLMEFSPAEPKADDTRGAASERPGMADELDALEKAIDDMQRQPWRDPAEEEELPAAADEPDQADDNAYEEPAFVKQGRRRQRMHRIMRILMAIGLPILLIAVLAQGIHIFRNQLAARFPDAKPALLTACQLIGCEVGLPMQIETVAIESSELQAASADQKTFSLSVLLGNHSATVQAWPNIELTLNDTEDKPIVRRIFTPRDYLPASQEISKGFAPKSEQAVKLYFALAQLKASGYRVYLFYP</sequence>
<feature type="transmembrane region" description="Helical" evidence="2">
    <location>
        <begin position="222"/>
        <end position="243"/>
    </location>
</feature>